<dbReference type="SUPFAM" id="SSF55021">
    <property type="entry name" value="ACT-like"/>
    <property type="match status" value="1"/>
</dbReference>
<dbReference type="AlphaFoldDB" id="A0A5B8RL28"/>
<reference evidence="5" key="1">
    <citation type="submission" date="2019-06" db="EMBL/GenBank/DDBJ databases">
        <authorList>
            <person name="Murdoch R.W."/>
            <person name="Fathepure B."/>
        </authorList>
    </citation>
    <scope>NUCLEOTIDE SEQUENCE</scope>
</reference>
<dbReference type="CDD" id="cd08648">
    <property type="entry name" value="FMT_core_Formyl-FH4-Hydrolase_C"/>
    <property type="match status" value="1"/>
</dbReference>
<dbReference type="CDD" id="cd04875">
    <property type="entry name" value="ACT_F4HF-DF"/>
    <property type="match status" value="1"/>
</dbReference>
<dbReference type="Pfam" id="PF00551">
    <property type="entry name" value="Formyl_trans_N"/>
    <property type="match status" value="1"/>
</dbReference>
<feature type="domain" description="Formyl transferase N-terminal" evidence="3">
    <location>
        <begin position="94"/>
        <end position="270"/>
    </location>
</feature>
<evidence type="ECO:0000313" key="5">
    <source>
        <dbReference type="EMBL" id="QEA07727.1"/>
    </source>
</evidence>
<dbReference type="Pfam" id="PF01842">
    <property type="entry name" value="ACT"/>
    <property type="match status" value="1"/>
</dbReference>
<accession>A0A5B8RL28</accession>
<dbReference type="PANTHER" id="PTHR42706:SF1">
    <property type="entry name" value="FORMYLTETRAHYDROFOLATE DEFORMYLASE 2, MITOCHONDRIAL"/>
    <property type="match status" value="1"/>
</dbReference>
<dbReference type="SUPFAM" id="SSF53328">
    <property type="entry name" value="Formyltransferase"/>
    <property type="match status" value="1"/>
</dbReference>
<dbReference type="InterPro" id="IPR004810">
    <property type="entry name" value="PurU"/>
</dbReference>
<dbReference type="InterPro" id="IPR002376">
    <property type="entry name" value="Formyl_transf_N"/>
</dbReference>
<dbReference type="NCBIfam" id="NF004684">
    <property type="entry name" value="PRK06027.1"/>
    <property type="match status" value="1"/>
</dbReference>
<dbReference type="PRINTS" id="PR01575">
    <property type="entry name" value="FFH4HYDRLASE"/>
</dbReference>
<dbReference type="PIRSF" id="PIRSF036480">
    <property type="entry name" value="FormyFH4_hydr"/>
    <property type="match status" value="1"/>
</dbReference>
<dbReference type="InterPro" id="IPR045865">
    <property type="entry name" value="ACT-like_dom_sf"/>
</dbReference>
<evidence type="ECO:0000259" key="4">
    <source>
        <dbReference type="Pfam" id="PF01842"/>
    </source>
</evidence>
<keyword evidence="1" id="KW-0554">One-carbon metabolism</keyword>
<protein>
    <submittedName>
        <fullName evidence="5">Formyltetrahydrofolate deformylase</fullName>
        <ecNumber evidence="5">3.5.1.10</ecNumber>
    </submittedName>
</protein>
<dbReference type="HAMAP" id="MF_01927">
    <property type="entry name" value="PurU"/>
    <property type="match status" value="1"/>
</dbReference>
<dbReference type="Gene3D" id="3.40.50.170">
    <property type="entry name" value="Formyl transferase, N-terminal domain"/>
    <property type="match status" value="1"/>
</dbReference>
<feature type="domain" description="ACT" evidence="4">
    <location>
        <begin position="10"/>
        <end position="52"/>
    </location>
</feature>
<name>A0A5B8RL28_9ZZZZ</name>
<dbReference type="Gene3D" id="3.30.70.260">
    <property type="match status" value="1"/>
</dbReference>
<dbReference type="GO" id="GO:0008864">
    <property type="term" value="F:formyltetrahydrofolate deformylase activity"/>
    <property type="evidence" value="ECO:0007669"/>
    <property type="project" value="UniProtKB-EC"/>
</dbReference>
<dbReference type="EC" id="3.5.1.10" evidence="5"/>
<dbReference type="NCBIfam" id="TIGR00655">
    <property type="entry name" value="PurU"/>
    <property type="match status" value="1"/>
</dbReference>
<dbReference type="GO" id="GO:0006189">
    <property type="term" value="P:'de novo' IMP biosynthetic process"/>
    <property type="evidence" value="ECO:0007669"/>
    <property type="project" value="InterPro"/>
</dbReference>
<gene>
    <name evidence="5" type="primary">purU</name>
    <name evidence="5" type="ORF">KBTEX_04088</name>
</gene>
<organism evidence="5">
    <name type="scientific">uncultured organism</name>
    <dbReference type="NCBI Taxonomy" id="155900"/>
    <lineage>
        <taxon>unclassified sequences</taxon>
        <taxon>environmental samples</taxon>
    </lineage>
</organism>
<evidence type="ECO:0000259" key="3">
    <source>
        <dbReference type="Pfam" id="PF00551"/>
    </source>
</evidence>
<dbReference type="InterPro" id="IPR036477">
    <property type="entry name" value="Formyl_transf_N_sf"/>
</dbReference>
<dbReference type="EMBL" id="MN079340">
    <property type="protein sequence ID" value="QEA07727.1"/>
    <property type="molecule type" value="Genomic_DNA"/>
</dbReference>
<proteinExistence type="inferred from homology"/>
<dbReference type="InterPro" id="IPR002912">
    <property type="entry name" value="ACT_dom"/>
</dbReference>
<sequence length="289" mass="32369">MSTGPQRTAILLAHCPDQRGLVAAVGDFVARHGGNIVYFDQHVDDSQGVFFMRVEWALDGFSIAPEAIGGTFADEIAGHYGMTWRLHFSDERPRLALFVSRLPHCLYDLLSRWQGGEWAVDIPLIVSNHEDLRPVAERFGIDYHCLPITPENKAAQEARELELLRAHEIDLVVLARYMQIVGPALIGAYRERLINIHHSFLPAFAGARPYHAAHARGVKIIGATSHYVTEELDAGPIIAQDVTPVTHRDDVDELVRKGRDLERLVLAQAVHAHLQRKILSYGNRTVIFD</sequence>
<dbReference type="PANTHER" id="PTHR42706">
    <property type="entry name" value="FORMYLTETRAHYDROFOLATE DEFORMYLASE"/>
    <property type="match status" value="1"/>
</dbReference>
<evidence type="ECO:0000256" key="1">
    <source>
        <dbReference type="ARBA" id="ARBA00022563"/>
    </source>
</evidence>
<dbReference type="InterPro" id="IPR044074">
    <property type="entry name" value="PurU_ACT"/>
</dbReference>
<evidence type="ECO:0000256" key="2">
    <source>
        <dbReference type="ARBA" id="ARBA00022801"/>
    </source>
</evidence>
<keyword evidence="2 5" id="KW-0378">Hydrolase</keyword>
<dbReference type="GO" id="GO:0006730">
    <property type="term" value="P:one-carbon metabolic process"/>
    <property type="evidence" value="ECO:0007669"/>
    <property type="project" value="UniProtKB-KW"/>
</dbReference>
<dbReference type="InterPro" id="IPR041729">
    <property type="entry name" value="Formyl-FH4-Hydrolase_C"/>
</dbReference>